<dbReference type="GO" id="GO:0006508">
    <property type="term" value="P:proteolysis"/>
    <property type="evidence" value="ECO:0007669"/>
    <property type="project" value="InterPro"/>
</dbReference>
<dbReference type="EMBL" id="LT629757">
    <property type="protein sequence ID" value="SDR78176.1"/>
    <property type="molecule type" value="Genomic_DNA"/>
</dbReference>
<dbReference type="Proteomes" id="UP000198859">
    <property type="component" value="Chromosome I"/>
</dbReference>
<evidence type="ECO:0000313" key="5">
    <source>
        <dbReference type="Proteomes" id="UP000198859"/>
    </source>
</evidence>
<dbReference type="SUPFAM" id="SSF53474">
    <property type="entry name" value="alpha/beta-Hydrolases"/>
    <property type="match status" value="1"/>
</dbReference>
<dbReference type="InterPro" id="IPR000073">
    <property type="entry name" value="AB_hydrolase_1"/>
</dbReference>
<dbReference type="PRINTS" id="PR00793">
    <property type="entry name" value="PROAMNOPTASE"/>
</dbReference>
<dbReference type="AlphaFoldDB" id="A0A1H1LUH3"/>
<dbReference type="RefSeq" id="WP_091725402.1">
    <property type="nucleotide sequence ID" value="NZ_LT629757.1"/>
</dbReference>
<dbReference type="PANTHER" id="PTHR43248:SF2">
    <property type="entry name" value="PROLYL AMINOPEPTIDASE"/>
    <property type="match status" value="1"/>
</dbReference>
<dbReference type="InterPro" id="IPR029058">
    <property type="entry name" value="AB_hydrolase_fold"/>
</dbReference>
<proteinExistence type="inferred from homology"/>
<dbReference type="Pfam" id="PF00561">
    <property type="entry name" value="Abhydrolase_1"/>
    <property type="match status" value="1"/>
</dbReference>
<dbReference type="Gene3D" id="3.40.50.1820">
    <property type="entry name" value="alpha/beta hydrolase"/>
    <property type="match status" value="1"/>
</dbReference>
<reference evidence="5" key="1">
    <citation type="submission" date="2016-10" db="EMBL/GenBank/DDBJ databases">
        <authorList>
            <person name="Varghese N."/>
            <person name="Submissions S."/>
        </authorList>
    </citation>
    <scope>NUCLEOTIDE SEQUENCE [LARGE SCALE GENOMIC DNA]</scope>
    <source>
        <strain evidence="5">DSM 22127</strain>
    </source>
</reference>
<evidence type="ECO:0000256" key="2">
    <source>
        <dbReference type="ARBA" id="ARBA00022801"/>
    </source>
</evidence>
<dbReference type="InterPro" id="IPR051601">
    <property type="entry name" value="Serine_prot/Carboxylest_S33"/>
</dbReference>
<dbReference type="GO" id="GO:0004177">
    <property type="term" value="F:aminopeptidase activity"/>
    <property type="evidence" value="ECO:0007669"/>
    <property type="project" value="UniProtKB-EC"/>
</dbReference>
<accession>A0A1H1LUH3</accession>
<keyword evidence="5" id="KW-1185">Reference proteome</keyword>
<dbReference type="PANTHER" id="PTHR43248">
    <property type="entry name" value="2-SUCCINYL-6-HYDROXY-2,4-CYCLOHEXADIENE-1-CARBOXYLATE SYNTHASE"/>
    <property type="match status" value="1"/>
</dbReference>
<gene>
    <name evidence="4" type="ORF">SAMN04488570_0365</name>
</gene>
<comment type="similarity">
    <text evidence="1">Belongs to the peptidase S33 family.</text>
</comment>
<sequence>MTSSRTSRGGLALVDHRLTVPLDHDDPGGEQLEVFAREVTAPGGEDRPWLVFLQGGPGHEAPRPTGHPLAPAWIGRALRDFRVLLLDQRGTGLSTPWGAPRGATLDPEREAARLVHHRADAIVRDAEALREHLGVRRWAVLGQSFGGFCVLHYRSRFPDSLTETFFTGGLPPLATPVADVYAATYATVRRLDAAHHRRFPEDAARLRAVLDLAAAGELVRPDGSALTPRLVRTVGNQLGLDGDEALHHLLERDPLSPAFVPDLEAMLPFTGRNPLYAVIHEACYADGGRTSWAAHRALPDDLADGSAVLTGEHLFPWHFEDEPGLRPYAATAALLAEHPWPRLYDEASLAAVDLPGAAIVYADDAFVDRELSEQTLAHLPGVRRWLTDEWPHNGLRLDGVRILDRLLTLARGPR</sequence>
<evidence type="ECO:0000259" key="3">
    <source>
        <dbReference type="Pfam" id="PF00561"/>
    </source>
</evidence>
<evidence type="ECO:0000256" key="1">
    <source>
        <dbReference type="ARBA" id="ARBA00010088"/>
    </source>
</evidence>
<protein>
    <submittedName>
        <fullName evidence="4">Alpha/beta hydrolase fold</fullName>
    </submittedName>
</protein>
<keyword evidence="2 4" id="KW-0378">Hydrolase</keyword>
<dbReference type="InterPro" id="IPR002410">
    <property type="entry name" value="Peptidase_S33"/>
</dbReference>
<dbReference type="STRING" id="642780.SAMN04488570_0365"/>
<organism evidence="4 5">
    <name type="scientific">Nocardioides scoriae</name>
    <dbReference type="NCBI Taxonomy" id="642780"/>
    <lineage>
        <taxon>Bacteria</taxon>
        <taxon>Bacillati</taxon>
        <taxon>Actinomycetota</taxon>
        <taxon>Actinomycetes</taxon>
        <taxon>Propionibacteriales</taxon>
        <taxon>Nocardioidaceae</taxon>
        <taxon>Nocardioides</taxon>
    </lineage>
</organism>
<name>A0A1H1LUH3_9ACTN</name>
<feature type="domain" description="AB hydrolase-1" evidence="3">
    <location>
        <begin position="48"/>
        <end position="185"/>
    </location>
</feature>
<evidence type="ECO:0000313" key="4">
    <source>
        <dbReference type="EMBL" id="SDR78176.1"/>
    </source>
</evidence>
<dbReference type="OrthoDB" id="9796770at2"/>